<proteinExistence type="inferred from homology"/>
<keyword evidence="3" id="KW-0964">Secreted</keyword>
<dbReference type="EC" id="3.2.1.58" evidence="9"/>
<dbReference type="GO" id="GO:0009986">
    <property type="term" value="C:cell surface"/>
    <property type="evidence" value="ECO:0007669"/>
    <property type="project" value="TreeGrafter"/>
</dbReference>
<keyword evidence="6 10" id="KW-0326">Glycosidase</keyword>
<name>A0A1L0BMD8_9ASCO</name>
<reference evidence="13 14" key="1">
    <citation type="submission" date="2016-10" db="EMBL/GenBank/DDBJ databases">
        <authorList>
            <person name="de Groot N.N."/>
        </authorList>
    </citation>
    <scope>NUCLEOTIDE SEQUENCE [LARGE SCALE GENOMIC DNA]</scope>
    <source>
        <strain evidence="13 14">CBS 141442</strain>
    </source>
</reference>
<keyword evidence="5 10" id="KW-0378">Hydrolase</keyword>
<gene>
    <name evidence="13" type="ORF">SAMEA4029010_CIC11G00000001192</name>
</gene>
<dbReference type="InterPro" id="IPR001547">
    <property type="entry name" value="Glyco_hydro_5"/>
</dbReference>
<evidence type="ECO:0000256" key="10">
    <source>
        <dbReference type="RuleBase" id="RU361153"/>
    </source>
</evidence>
<sequence>MLVWSLLSLCLSLKVVMAFNYTVANVTSFSNITDNYNYTNSHTSNDFQYMGVALGGWLLLEPYITPSLFLEFNATSKNVSDIPDDEYHYCEYLGQDEAIKRLSNHWDTFYNESDFEAIKNYGFNMVRIPIGYWAFDMLPEDPYVLGAQEYLDKAIDWAHKYDLKVWIDLHGAPGSQNGFDNSGLFLANEPGWQDKQEYVNLTLLVLQQIYIKYGSQEFSKEYGDTILGIEVLNEPLGPKLDMSKLKSFYNQSYLDARAYQDTNNTIVFHDAFQSAGYWDNFLDSRGKLSGRLQNYNIMIDHHHYEVFSSGQLGVSIAQRITNIKNYSSGLGDESSHPSVVGEWSAALTDCTPWLNSVHYGSRWEGTYPFTNNPIEDKSIGNCANINDWSKWTDQHKRDTRKFIEIQLDQYESNTKGWIFWCYKTETTIEWDFKRLVEFDLFPQPFSNRTYIKNGTDTAPDKSGASQVGMSMVVVAGVMVALIL</sequence>
<evidence type="ECO:0000256" key="7">
    <source>
        <dbReference type="ARBA" id="ARBA00023316"/>
    </source>
</evidence>
<evidence type="ECO:0000256" key="11">
    <source>
        <dbReference type="SAM" id="SignalP"/>
    </source>
</evidence>
<feature type="chain" id="PRO_5012814828" description="glucan 1,3-beta-glucosidase" evidence="11">
    <location>
        <begin position="19"/>
        <end position="483"/>
    </location>
</feature>
<dbReference type="PANTHER" id="PTHR31297:SF1">
    <property type="entry name" value="GLUCAN 1,3-BETA-GLUCOSIDASE I_II-RELATED"/>
    <property type="match status" value="1"/>
</dbReference>
<dbReference type="PANTHER" id="PTHR31297">
    <property type="entry name" value="GLUCAN ENDO-1,6-BETA-GLUCOSIDASE B"/>
    <property type="match status" value="1"/>
</dbReference>
<feature type="domain" description="Glycoside hydrolase family 5" evidence="12">
    <location>
        <begin position="94"/>
        <end position="345"/>
    </location>
</feature>
<dbReference type="GO" id="GO:0009251">
    <property type="term" value="P:glucan catabolic process"/>
    <property type="evidence" value="ECO:0007669"/>
    <property type="project" value="TreeGrafter"/>
</dbReference>
<dbReference type="Proteomes" id="UP000182334">
    <property type="component" value="Chromosome III"/>
</dbReference>
<evidence type="ECO:0000256" key="1">
    <source>
        <dbReference type="ARBA" id="ARBA00004613"/>
    </source>
</evidence>
<dbReference type="InterPro" id="IPR050386">
    <property type="entry name" value="Glycosyl_hydrolase_5"/>
</dbReference>
<evidence type="ECO:0000256" key="4">
    <source>
        <dbReference type="ARBA" id="ARBA00022729"/>
    </source>
</evidence>
<feature type="signal peptide" evidence="11">
    <location>
        <begin position="1"/>
        <end position="18"/>
    </location>
</feature>
<comment type="similarity">
    <text evidence="2 10">Belongs to the glycosyl hydrolase 5 (cellulase A) family.</text>
</comment>
<dbReference type="Pfam" id="PF00150">
    <property type="entry name" value="Cellulase"/>
    <property type="match status" value="1"/>
</dbReference>
<evidence type="ECO:0000256" key="6">
    <source>
        <dbReference type="ARBA" id="ARBA00023295"/>
    </source>
</evidence>
<protein>
    <recommendedName>
        <fullName evidence="9">glucan 1,3-beta-glucosidase</fullName>
        <ecNumber evidence="9">3.2.1.58</ecNumber>
    </recommendedName>
</protein>
<dbReference type="InterPro" id="IPR018087">
    <property type="entry name" value="Glyco_hydro_5_CS"/>
</dbReference>
<comment type="subcellular location">
    <subcellularLocation>
        <location evidence="1">Secreted</location>
    </subcellularLocation>
</comment>
<dbReference type="AlphaFoldDB" id="A0A1L0BMD8"/>
<organism evidence="13 14">
    <name type="scientific">Sungouiella intermedia</name>
    <dbReference type="NCBI Taxonomy" id="45354"/>
    <lineage>
        <taxon>Eukaryota</taxon>
        <taxon>Fungi</taxon>
        <taxon>Dikarya</taxon>
        <taxon>Ascomycota</taxon>
        <taxon>Saccharomycotina</taxon>
        <taxon>Pichiomycetes</taxon>
        <taxon>Metschnikowiaceae</taxon>
        <taxon>Sungouiella</taxon>
    </lineage>
</organism>
<dbReference type="EMBL" id="LT635758">
    <property type="protein sequence ID" value="SGZ51338.1"/>
    <property type="molecule type" value="Genomic_DNA"/>
</dbReference>
<dbReference type="Gene3D" id="3.20.20.80">
    <property type="entry name" value="Glycosidases"/>
    <property type="match status" value="1"/>
</dbReference>
<keyword evidence="4 11" id="KW-0732">Signal</keyword>
<evidence type="ECO:0000256" key="9">
    <source>
        <dbReference type="ARBA" id="ARBA00038929"/>
    </source>
</evidence>
<dbReference type="GO" id="GO:0005576">
    <property type="term" value="C:extracellular region"/>
    <property type="evidence" value="ECO:0007669"/>
    <property type="project" value="UniProtKB-SubCell"/>
</dbReference>
<evidence type="ECO:0000256" key="5">
    <source>
        <dbReference type="ARBA" id="ARBA00022801"/>
    </source>
</evidence>
<dbReference type="OrthoDB" id="62120at2759"/>
<keyword evidence="7" id="KW-0961">Cell wall biogenesis/degradation</keyword>
<evidence type="ECO:0000256" key="2">
    <source>
        <dbReference type="ARBA" id="ARBA00005641"/>
    </source>
</evidence>
<dbReference type="SUPFAM" id="SSF51445">
    <property type="entry name" value="(Trans)glycosidases"/>
    <property type="match status" value="1"/>
</dbReference>
<dbReference type="PROSITE" id="PS00659">
    <property type="entry name" value="GLYCOSYL_HYDROL_F5"/>
    <property type="match status" value="1"/>
</dbReference>
<dbReference type="InterPro" id="IPR017853">
    <property type="entry name" value="GH"/>
</dbReference>
<comment type="catalytic activity">
    <reaction evidence="8">
        <text>Successive hydrolysis of beta-D-glucose units from the non-reducing ends of (1-&gt;3)-beta-D-glucans, releasing alpha-glucose.</text>
        <dbReference type="EC" id="3.2.1.58"/>
    </reaction>
</comment>
<evidence type="ECO:0000256" key="3">
    <source>
        <dbReference type="ARBA" id="ARBA00022525"/>
    </source>
</evidence>
<dbReference type="STRING" id="45354.A0A1L0BMD8"/>
<dbReference type="GO" id="GO:0071555">
    <property type="term" value="P:cell wall organization"/>
    <property type="evidence" value="ECO:0007669"/>
    <property type="project" value="UniProtKB-KW"/>
</dbReference>
<accession>A0A1L0BMD8</accession>
<keyword evidence="14" id="KW-1185">Reference proteome</keyword>
<evidence type="ECO:0000259" key="12">
    <source>
        <dbReference type="Pfam" id="PF00150"/>
    </source>
</evidence>
<evidence type="ECO:0000313" key="13">
    <source>
        <dbReference type="EMBL" id="SGZ51338.1"/>
    </source>
</evidence>
<evidence type="ECO:0000256" key="8">
    <source>
        <dbReference type="ARBA" id="ARBA00036824"/>
    </source>
</evidence>
<dbReference type="GO" id="GO:0004338">
    <property type="term" value="F:glucan exo-1,3-beta-glucosidase activity"/>
    <property type="evidence" value="ECO:0007669"/>
    <property type="project" value="UniProtKB-EC"/>
</dbReference>
<evidence type="ECO:0000313" key="14">
    <source>
        <dbReference type="Proteomes" id="UP000182334"/>
    </source>
</evidence>